<organism evidence="4 5">
    <name type="scientific">Rubellicoccus peritrichatus</name>
    <dbReference type="NCBI Taxonomy" id="3080537"/>
    <lineage>
        <taxon>Bacteria</taxon>
        <taxon>Pseudomonadati</taxon>
        <taxon>Verrucomicrobiota</taxon>
        <taxon>Opitutia</taxon>
        <taxon>Puniceicoccales</taxon>
        <taxon>Cerasicoccaceae</taxon>
        <taxon>Rubellicoccus</taxon>
    </lineage>
</organism>
<name>A0AAQ3LD55_9BACT</name>
<evidence type="ECO:0000313" key="5">
    <source>
        <dbReference type="Proteomes" id="UP001304300"/>
    </source>
</evidence>
<accession>A0AAQ3LD55</accession>
<protein>
    <submittedName>
        <fullName evidence="4">YHYH protein</fullName>
    </submittedName>
</protein>
<evidence type="ECO:0000259" key="3">
    <source>
        <dbReference type="Pfam" id="PF14240"/>
    </source>
</evidence>
<dbReference type="Proteomes" id="UP001304300">
    <property type="component" value="Chromosome"/>
</dbReference>
<dbReference type="AlphaFoldDB" id="A0AAQ3LD55"/>
<sequence length="314" mass="34100">MKIALVLLSVIGFTLPSLAHNGHHSHGPSSATATNEVEITTTSEKRIIESNGIPNHSTGQFPGRGNPHEISVQFVRYEIPLTPREADKPIDARGYALGVALNGVKIDVATAEFWNNQRGSIWNEEAIVNGKGRLGLDGNNAHVQPTGAYHYHGVPNGLIEELGGEGKMVQVGWAADGYPIYGPWAYSDPMDPNSEIVEMKPSYRLKTGTRPGGNTGPGGRYNGMYTADFEYAEGLGDLDESNGRIGITPEFPQGTYYYVLTNSFPYVPRYFHGIPDRSFRMHGGGDGGPHRGHPGMFGSAGRFGRPPPPPQFRR</sequence>
<evidence type="ECO:0000256" key="2">
    <source>
        <dbReference type="SAM" id="SignalP"/>
    </source>
</evidence>
<dbReference type="Pfam" id="PF14240">
    <property type="entry name" value="YHYH"/>
    <property type="match status" value="1"/>
</dbReference>
<feature type="domain" description="YHYH" evidence="3">
    <location>
        <begin position="77"/>
        <end position="273"/>
    </location>
</feature>
<proteinExistence type="predicted"/>
<keyword evidence="2" id="KW-0732">Signal</keyword>
<feature type="region of interest" description="Disordered" evidence="1">
    <location>
        <begin position="295"/>
        <end position="314"/>
    </location>
</feature>
<dbReference type="KEGG" id="puo:RZN69_14485"/>
<feature type="signal peptide" evidence="2">
    <location>
        <begin position="1"/>
        <end position="19"/>
    </location>
</feature>
<keyword evidence="5" id="KW-1185">Reference proteome</keyword>
<evidence type="ECO:0000313" key="4">
    <source>
        <dbReference type="EMBL" id="WOO39829.1"/>
    </source>
</evidence>
<dbReference type="RefSeq" id="WP_317831853.1">
    <property type="nucleotide sequence ID" value="NZ_CP136920.1"/>
</dbReference>
<reference evidence="4 5" key="1">
    <citation type="submission" date="2023-10" db="EMBL/GenBank/DDBJ databases">
        <title>Rubellicoccus peritrichatus gen. nov., sp. nov., isolated from an algae of coral reef tank.</title>
        <authorList>
            <person name="Luo J."/>
        </authorList>
    </citation>
    <scope>NUCLEOTIDE SEQUENCE [LARGE SCALE GENOMIC DNA]</scope>
    <source>
        <strain evidence="4 5">CR14</strain>
    </source>
</reference>
<evidence type="ECO:0000256" key="1">
    <source>
        <dbReference type="SAM" id="MobiDB-lite"/>
    </source>
</evidence>
<feature type="compositionally biased region" description="Pro residues" evidence="1">
    <location>
        <begin position="305"/>
        <end position="314"/>
    </location>
</feature>
<feature type="chain" id="PRO_5042845121" evidence="2">
    <location>
        <begin position="20"/>
        <end position="314"/>
    </location>
</feature>
<dbReference type="InterPro" id="IPR025924">
    <property type="entry name" value="YHYH_dom"/>
</dbReference>
<gene>
    <name evidence="4" type="ORF">RZN69_14485</name>
</gene>
<dbReference type="EMBL" id="CP136920">
    <property type="protein sequence ID" value="WOO39829.1"/>
    <property type="molecule type" value="Genomic_DNA"/>
</dbReference>